<evidence type="ECO:0000256" key="9">
    <source>
        <dbReference type="SAM" id="MobiDB-lite"/>
    </source>
</evidence>
<evidence type="ECO:0000256" key="7">
    <source>
        <dbReference type="ARBA" id="ARBA00023149"/>
    </source>
</evidence>
<evidence type="ECO:0000256" key="6">
    <source>
        <dbReference type="ARBA" id="ARBA00022741"/>
    </source>
</evidence>
<evidence type="ECO:0000256" key="1">
    <source>
        <dbReference type="ARBA" id="ARBA00005753"/>
    </source>
</evidence>
<protein>
    <recommendedName>
        <fullName evidence="2">cAMP-dependent protein kinase regulatory subunit</fullName>
    </recommendedName>
</protein>
<dbReference type="SMART" id="SM00100">
    <property type="entry name" value="cNMP"/>
    <property type="match status" value="2"/>
</dbReference>
<feature type="region of interest" description="Disordered" evidence="9">
    <location>
        <begin position="28"/>
        <end position="72"/>
    </location>
</feature>
<dbReference type="CDD" id="cd00038">
    <property type="entry name" value="CAP_ED"/>
    <property type="match status" value="2"/>
</dbReference>
<dbReference type="PROSITE" id="PS50042">
    <property type="entry name" value="CNMP_BINDING_3"/>
    <property type="match status" value="2"/>
</dbReference>
<keyword evidence="6 8" id="KW-0547">Nucleotide-binding</keyword>
<dbReference type="InParanoid" id="A0A078AU33"/>
<dbReference type="EMBL" id="CCKQ01013783">
    <property type="protein sequence ID" value="CDW85486.1"/>
    <property type="molecule type" value="Genomic_DNA"/>
</dbReference>
<dbReference type="GO" id="GO:0005829">
    <property type="term" value="C:cytosol"/>
    <property type="evidence" value="ECO:0007669"/>
    <property type="project" value="TreeGrafter"/>
</dbReference>
<dbReference type="GO" id="GO:0033554">
    <property type="term" value="P:cellular response to stress"/>
    <property type="evidence" value="ECO:0007669"/>
    <property type="project" value="UniProtKB-ARBA"/>
</dbReference>
<feature type="domain" description="Cyclic nucleotide-binding" evidence="10">
    <location>
        <begin position="268"/>
        <end position="403"/>
    </location>
</feature>
<evidence type="ECO:0000313" key="12">
    <source>
        <dbReference type="Proteomes" id="UP000039865"/>
    </source>
</evidence>
<feature type="domain" description="Cyclic nucleotide-binding" evidence="10">
    <location>
        <begin position="133"/>
        <end position="254"/>
    </location>
</feature>
<sequence>MGQCLTQLQIPYMIQFLEDLQGKGTAPISAEEREELERLRREHSKLKQKAQHKVKEDHDHSDDSDDSSEGEDAVQELVINPQKAKHLSQNARVSVSAEVFGKYNQKQSFQPIVIPKSDGIKDKIRNRLKQSFMFSALDETELEVVIDAMDERKPAAGVNVINEGEKGDELFVVEEGVLDCFKQFPGEPAPKHLKSYEPGDAFGELALLYNAPRAATIKTKTDSFLWVLDRNTFNYIVKDAAQQKSQLQYMQIRRKRDKYEDFLKSVKVLQNMDHYERSKLADAIKEERYAKDDFIIKEVSYCILALTINENQGEGGNIFYIIIEGEAIATKTLEPGQSPKQVMKYQPGDYFGELALLKNEPRAANVIATTKLKVVCLDRNSFKRLLGPLDDILKRNMDAYQNYV</sequence>
<evidence type="ECO:0000256" key="4">
    <source>
        <dbReference type="ARBA" id="ARBA00022566"/>
    </source>
</evidence>
<feature type="binding site" evidence="8">
    <location>
        <position position="204"/>
    </location>
    <ligand>
        <name>3',5'-cyclic AMP</name>
        <dbReference type="ChEBI" id="CHEBI:58165"/>
        <label>1</label>
    </ligand>
</feature>
<feature type="compositionally biased region" description="Acidic residues" evidence="9">
    <location>
        <begin position="62"/>
        <end position="72"/>
    </location>
</feature>
<dbReference type="InterPro" id="IPR012198">
    <property type="entry name" value="cAMP_dep_PK_reg_su"/>
</dbReference>
<evidence type="ECO:0000256" key="3">
    <source>
        <dbReference type="ARBA" id="ARBA00022553"/>
    </source>
</evidence>
<dbReference type="Pfam" id="PF00027">
    <property type="entry name" value="cNMP_binding"/>
    <property type="match status" value="2"/>
</dbReference>
<dbReference type="InterPro" id="IPR018490">
    <property type="entry name" value="cNMP-bd_dom_sf"/>
</dbReference>
<keyword evidence="5" id="KW-0677">Repeat</keyword>
<dbReference type="OrthoDB" id="417078at2759"/>
<evidence type="ECO:0000256" key="8">
    <source>
        <dbReference type="PIRSR" id="PIRSR000548-1"/>
    </source>
</evidence>
<dbReference type="SUPFAM" id="SSF51206">
    <property type="entry name" value="cAMP-binding domain-like"/>
    <property type="match status" value="2"/>
</dbReference>
<reference evidence="11 12" key="1">
    <citation type="submission" date="2014-06" db="EMBL/GenBank/DDBJ databases">
        <authorList>
            <person name="Swart Estienne"/>
        </authorList>
    </citation>
    <scope>NUCLEOTIDE SEQUENCE [LARGE SCALE GENOMIC DNA]</scope>
    <source>
        <strain evidence="11 12">130c</strain>
    </source>
</reference>
<gene>
    <name evidence="11" type="primary">Contig19664.g20850</name>
    <name evidence="11" type="ORF">STYLEM_14564</name>
</gene>
<dbReference type="InterPro" id="IPR050503">
    <property type="entry name" value="cAMP-dep_PK_reg_su-like"/>
</dbReference>
<dbReference type="PANTHER" id="PTHR11635">
    <property type="entry name" value="CAMP-DEPENDENT PROTEIN KINASE REGULATORY CHAIN"/>
    <property type="match status" value="1"/>
</dbReference>
<keyword evidence="3" id="KW-0597">Phosphoprotein</keyword>
<dbReference type="GO" id="GO:0030552">
    <property type="term" value="F:cAMP binding"/>
    <property type="evidence" value="ECO:0007669"/>
    <property type="project" value="UniProtKB-KW"/>
</dbReference>
<evidence type="ECO:0000256" key="5">
    <source>
        <dbReference type="ARBA" id="ARBA00022737"/>
    </source>
</evidence>
<dbReference type="PROSITE" id="PS00888">
    <property type="entry name" value="CNMP_BINDING_1"/>
    <property type="match status" value="1"/>
</dbReference>
<proteinExistence type="inferred from homology"/>
<dbReference type="FunFam" id="2.60.120.10:FF:000039">
    <property type="entry name" value="cAMP-dependent protein kinase regulatory subunit"/>
    <property type="match status" value="1"/>
</dbReference>
<dbReference type="GO" id="GO:0005952">
    <property type="term" value="C:cAMP-dependent protein kinase complex"/>
    <property type="evidence" value="ECO:0007669"/>
    <property type="project" value="InterPro"/>
</dbReference>
<dbReference type="OMA" id="NDYIIRQ"/>
<feature type="compositionally biased region" description="Basic residues" evidence="9">
    <location>
        <begin position="41"/>
        <end position="52"/>
    </location>
</feature>
<evidence type="ECO:0000259" key="10">
    <source>
        <dbReference type="PROSITE" id="PS50042"/>
    </source>
</evidence>
<evidence type="ECO:0000313" key="11">
    <source>
        <dbReference type="EMBL" id="CDW85486.1"/>
    </source>
</evidence>
<dbReference type="GO" id="GO:0004862">
    <property type="term" value="F:cAMP-dependent protein kinase inhibitor activity"/>
    <property type="evidence" value="ECO:0007669"/>
    <property type="project" value="TreeGrafter"/>
</dbReference>
<dbReference type="InterPro" id="IPR014710">
    <property type="entry name" value="RmlC-like_jellyroll"/>
</dbReference>
<dbReference type="AlphaFoldDB" id="A0A078AU33"/>
<feature type="binding site" evidence="8">
    <location>
        <position position="213"/>
    </location>
    <ligand>
        <name>3',5'-cyclic AMP</name>
        <dbReference type="ChEBI" id="CHEBI:58165"/>
        <label>1</label>
    </ligand>
</feature>
<dbReference type="Proteomes" id="UP000039865">
    <property type="component" value="Unassembled WGS sequence"/>
</dbReference>
<feature type="binding site" evidence="8">
    <location>
        <position position="353"/>
    </location>
    <ligand>
        <name>3',5'-cyclic AMP</name>
        <dbReference type="ChEBI" id="CHEBI:58165"/>
        <label>2</label>
    </ligand>
</feature>
<keyword evidence="7 8" id="KW-0114">cAMP</keyword>
<accession>A0A078AU33</accession>
<dbReference type="FunCoup" id="A0A078AU33">
    <property type="interactions" value="44"/>
</dbReference>
<name>A0A078AU33_STYLE</name>
<evidence type="ECO:0000256" key="2">
    <source>
        <dbReference type="ARBA" id="ARBA00020355"/>
    </source>
</evidence>
<dbReference type="FunFam" id="2.60.120.10:FF:000006">
    <property type="entry name" value="cAMP-dependent protein kinase type I-alpha regulatory subunit"/>
    <property type="match status" value="1"/>
</dbReference>
<dbReference type="PRINTS" id="PR00103">
    <property type="entry name" value="CAMPKINASE"/>
</dbReference>
<keyword evidence="4 8" id="KW-0116">cAMP-binding</keyword>
<keyword evidence="12" id="KW-1185">Reference proteome</keyword>
<dbReference type="PIRSF" id="PIRSF000548">
    <property type="entry name" value="PK_regulatory"/>
    <property type="match status" value="1"/>
</dbReference>
<dbReference type="PROSITE" id="PS00889">
    <property type="entry name" value="CNMP_BINDING_2"/>
    <property type="match status" value="2"/>
</dbReference>
<dbReference type="PANTHER" id="PTHR11635:SF152">
    <property type="entry name" value="CAMP-DEPENDENT PROTEIN KINASE TYPE I REGULATORY SUBUNIT-RELATED"/>
    <property type="match status" value="1"/>
</dbReference>
<dbReference type="InterPro" id="IPR000595">
    <property type="entry name" value="cNMP-bd_dom"/>
</dbReference>
<dbReference type="InterPro" id="IPR018488">
    <property type="entry name" value="cNMP-bd_CS"/>
</dbReference>
<comment type="similarity">
    <text evidence="1">Belongs to the cAMP-dependent kinase regulatory chain family.</text>
</comment>
<dbReference type="GO" id="GO:0034236">
    <property type="term" value="F:protein kinase A catalytic subunit binding"/>
    <property type="evidence" value="ECO:0007669"/>
    <property type="project" value="TreeGrafter"/>
</dbReference>
<dbReference type="Gene3D" id="2.60.120.10">
    <property type="entry name" value="Jelly Rolls"/>
    <property type="match status" value="2"/>
</dbReference>
<feature type="binding site" evidence="8">
    <location>
        <position position="362"/>
    </location>
    <ligand>
        <name>3',5'-cyclic AMP</name>
        <dbReference type="ChEBI" id="CHEBI:58165"/>
        <label>2</label>
    </ligand>
</feature>
<organism evidence="11 12">
    <name type="scientific">Stylonychia lemnae</name>
    <name type="common">Ciliate</name>
    <dbReference type="NCBI Taxonomy" id="5949"/>
    <lineage>
        <taxon>Eukaryota</taxon>
        <taxon>Sar</taxon>
        <taxon>Alveolata</taxon>
        <taxon>Ciliophora</taxon>
        <taxon>Intramacronucleata</taxon>
        <taxon>Spirotrichea</taxon>
        <taxon>Stichotrichia</taxon>
        <taxon>Sporadotrichida</taxon>
        <taxon>Oxytrichidae</taxon>
        <taxon>Stylonychinae</taxon>
        <taxon>Stylonychia</taxon>
    </lineage>
</organism>